<dbReference type="Proteomes" id="UP001065705">
    <property type="component" value="Chromosome"/>
</dbReference>
<sequence length="102" mass="12594">MWEVVKIRTDYEGWWLFDDWRDYSIETYYFETYASFINTYTHLIKEAQASYDNCIVGKHHMYAFYNNCDMNYCEHCDEDLQIFDSFIILNNEKIYYNLPLID</sequence>
<evidence type="ECO:0000313" key="3">
    <source>
        <dbReference type="EMBL" id="UXU56278.1"/>
    </source>
</evidence>
<keyword evidence="4" id="KW-1185">Reference proteome</keyword>
<reference evidence="1" key="2">
    <citation type="submission" date="2019-11" db="EMBL/GenBank/DDBJ databases">
        <title>Whole genome comparisons of Staphylococcus agnetis isolates from cattle and chickens.</title>
        <authorList>
            <person name="Rhoads D."/>
            <person name="Shwani A."/>
            <person name="Adkins P."/>
            <person name="Calcutt M."/>
            <person name="Middleton J."/>
        </authorList>
    </citation>
    <scope>NUCLEOTIDE SEQUENCE</scope>
    <source>
        <strain evidence="1">1387</strain>
    </source>
</reference>
<evidence type="ECO:0000313" key="2">
    <source>
        <dbReference type="EMBL" id="OTW32140.1"/>
    </source>
</evidence>
<dbReference type="Proteomes" id="UP000195208">
    <property type="component" value="Unassembled WGS sequence"/>
</dbReference>
<reference evidence="2 4" key="1">
    <citation type="submission" date="2017-04" db="EMBL/GenBank/DDBJ databases">
        <title>Staphylococcus agnetis, a potential pathogen in the broiler production.</title>
        <authorList>
            <person name="Poulsen L."/>
        </authorList>
    </citation>
    <scope>NUCLEOTIDE SEQUENCE [LARGE SCALE GENOMIC DNA]</scope>
    <source>
        <strain evidence="2 4">723_310714_2_2_spleen</strain>
    </source>
</reference>
<dbReference type="Proteomes" id="UP000646308">
    <property type="component" value="Unassembled WGS sequence"/>
</dbReference>
<evidence type="ECO:0000313" key="5">
    <source>
        <dbReference type="Proteomes" id="UP000646308"/>
    </source>
</evidence>
<dbReference type="AlphaFoldDB" id="A0A085UHR9"/>
<dbReference type="OrthoDB" id="2389779at2"/>
<reference evidence="3" key="3">
    <citation type="submission" date="2022-03" db="EMBL/GenBank/DDBJ databases">
        <title>Comparative Genomics of East African Camel-Associated Staphylococcaceae spp.: Diversity and Inheritance of Traits Involved in Host-Pathogen Interactions.</title>
        <authorList>
            <person name="Akarsu H."/>
            <person name="Liljander A."/>
            <person name="Younan M."/>
            <person name="Brodard I."/>
            <person name="Glucks I."/>
            <person name="Labroussaa F."/>
            <person name="Overesch G."/>
            <person name="Kuhnert P."/>
            <person name="Perreten V."/>
            <person name="Drexler J.F."/>
            <person name="Corman V.M."/>
            <person name="Falquet L."/>
            <person name="Jores J."/>
        </authorList>
    </citation>
    <scope>NUCLEOTIDE SEQUENCE</scope>
    <source>
        <strain evidence="3">IVB6197</strain>
    </source>
</reference>
<accession>A0A085UHR9</accession>
<dbReference type="EMBL" id="CP094809">
    <property type="protein sequence ID" value="UXU56278.1"/>
    <property type="molecule type" value="Genomic_DNA"/>
</dbReference>
<proteinExistence type="predicted"/>
<name>A0A085UHR9_9STAP</name>
<dbReference type="RefSeq" id="WP_037564408.1">
    <property type="nucleotide sequence ID" value="NZ_CP009623.1"/>
</dbReference>
<dbReference type="KEGG" id="sagq:EP23_02955"/>
<dbReference type="eggNOG" id="COG4699">
    <property type="taxonomic scope" value="Bacteria"/>
</dbReference>
<dbReference type="EMBL" id="WMFL01000083">
    <property type="protein sequence ID" value="NJI03304.1"/>
    <property type="molecule type" value="Genomic_DNA"/>
</dbReference>
<dbReference type="InterPro" id="IPR010434">
    <property type="entry name" value="DUF1033"/>
</dbReference>
<gene>
    <name evidence="2" type="ORF">B9M88_00240</name>
    <name evidence="1" type="ORF">GLV84_10740</name>
    <name evidence="3" type="ORF">MUA95_06790</name>
</gene>
<protein>
    <submittedName>
        <fullName evidence="1">DUF1033 family protein</fullName>
    </submittedName>
</protein>
<dbReference type="EMBL" id="NEFX01000001">
    <property type="protein sequence ID" value="OTW32140.1"/>
    <property type="molecule type" value="Genomic_DNA"/>
</dbReference>
<dbReference type="Pfam" id="PF06279">
    <property type="entry name" value="DUF1033"/>
    <property type="match status" value="1"/>
</dbReference>
<dbReference type="GeneID" id="57691525"/>
<evidence type="ECO:0000313" key="4">
    <source>
        <dbReference type="Proteomes" id="UP000195208"/>
    </source>
</evidence>
<evidence type="ECO:0000313" key="1">
    <source>
        <dbReference type="EMBL" id="NJI03304.1"/>
    </source>
</evidence>
<organism evidence="1 5">
    <name type="scientific">Staphylococcus agnetis</name>
    <dbReference type="NCBI Taxonomy" id="985762"/>
    <lineage>
        <taxon>Bacteria</taxon>
        <taxon>Bacillati</taxon>
        <taxon>Bacillota</taxon>
        <taxon>Bacilli</taxon>
        <taxon>Bacillales</taxon>
        <taxon>Staphylococcaceae</taxon>
        <taxon>Staphylococcus</taxon>
    </lineage>
</organism>